<feature type="domain" description="Fe-containing alcohol dehydrogenase-like C-terminal" evidence="1">
    <location>
        <begin position="2"/>
        <end position="90"/>
    </location>
</feature>
<evidence type="ECO:0000313" key="2">
    <source>
        <dbReference type="EMBL" id="VTM59489.1"/>
    </source>
</evidence>
<proteinExistence type="predicted"/>
<dbReference type="EMBL" id="CABDVL010000003">
    <property type="protein sequence ID" value="VTM59489.1"/>
    <property type="molecule type" value="Genomic_DNA"/>
</dbReference>
<accession>A0A4P0YG94</accession>
<name>A0A4P0YG94_KLEPN</name>
<dbReference type="PANTHER" id="PTHR43633:SF1">
    <property type="entry name" value="ALCOHOL DEHYDROGENASE YQHD"/>
    <property type="match status" value="1"/>
</dbReference>
<protein>
    <submittedName>
        <fullName evidence="2">Oxidoreductase YqhD</fullName>
        <ecNumber evidence="2">1.1.1.-</ecNumber>
    </submittedName>
</protein>
<dbReference type="AlphaFoldDB" id="A0A4P0YG94"/>
<dbReference type="Pfam" id="PF25137">
    <property type="entry name" value="ADH_Fe_C"/>
    <property type="match status" value="1"/>
</dbReference>
<dbReference type="Proteomes" id="UP000507695">
    <property type="component" value="Unassembled WGS sequence"/>
</dbReference>
<dbReference type="InterPro" id="IPR044731">
    <property type="entry name" value="BDH-like"/>
</dbReference>
<dbReference type="GO" id="GO:0005829">
    <property type="term" value="C:cytosol"/>
    <property type="evidence" value="ECO:0007669"/>
    <property type="project" value="TreeGrafter"/>
</dbReference>
<dbReference type="GO" id="GO:0008106">
    <property type="term" value="F:alcohol dehydrogenase (NADP+) activity"/>
    <property type="evidence" value="ECO:0007669"/>
    <property type="project" value="TreeGrafter"/>
</dbReference>
<dbReference type="InterPro" id="IPR056798">
    <property type="entry name" value="ADH_Fe_C"/>
</dbReference>
<dbReference type="EC" id="1.1.1.-" evidence="2"/>
<gene>
    <name evidence="2" type="primary">yqhD_2</name>
    <name evidence="2" type="ORF">NCTC9183_06106</name>
</gene>
<reference evidence="2" key="1">
    <citation type="submission" date="2019-04" db="EMBL/GenBank/DDBJ databases">
        <authorList>
            <consortium name="Pathogen Informatics"/>
        </authorList>
    </citation>
    <scope>NUCLEOTIDE SEQUENCE</scope>
    <source>
        <strain evidence="2">NCTC9183</strain>
    </source>
</reference>
<keyword evidence="2" id="KW-0560">Oxidoreductase</keyword>
<evidence type="ECO:0000259" key="1">
    <source>
        <dbReference type="Pfam" id="PF25137"/>
    </source>
</evidence>
<dbReference type="SUPFAM" id="SSF56796">
    <property type="entry name" value="Dehydroquinate synthase-like"/>
    <property type="match status" value="1"/>
</dbReference>
<dbReference type="PANTHER" id="PTHR43633">
    <property type="entry name" value="ALCOHOL DEHYDROGENASE YQHD"/>
    <property type="match status" value="1"/>
</dbReference>
<dbReference type="GO" id="GO:1990002">
    <property type="term" value="F:methylglyoxal reductase (NADPH) (acetol producing) activity"/>
    <property type="evidence" value="ECO:0007669"/>
    <property type="project" value="TreeGrafter"/>
</dbReference>
<dbReference type="Gene3D" id="1.20.1090.10">
    <property type="entry name" value="Dehydroquinate synthase-like - alpha domain"/>
    <property type="match status" value="1"/>
</dbReference>
<dbReference type="GO" id="GO:1990362">
    <property type="term" value="F:butanol dehydrogenase (NAD+) activity"/>
    <property type="evidence" value="ECO:0007669"/>
    <property type="project" value="InterPro"/>
</dbReference>
<sequence>MLGHELTAMHGLDHAQTLAIVLPALWNEKRDAKREKLLQYAERVWNITEGSDDQRIDAAIAATRQFFEQMGVPTRLSDYGLDGSSIPALLAKLEEHGMTKLGEPSGYHPGRQPPYLRGCTLSAPRLIHPLLTLNKRRGEVFYYRF</sequence>
<organism evidence="2">
    <name type="scientific">Klebsiella pneumoniae</name>
    <dbReference type="NCBI Taxonomy" id="573"/>
    <lineage>
        <taxon>Bacteria</taxon>
        <taxon>Pseudomonadati</taxon>
        <taxon>Pseudomonadota</taxon>
        <taxon>Gammaproteobacteria</taxon>
        <taxon>Enterobacterales</taxon>
        <taxon>Enterobacteriaceae</taxon>
        <taxon>Klebsiella/Raoultella group</taxon>
        <taxon>Klebsiella</taxon>
        <taxon>Klebsiella pneumoniae complex</taxon>
    </lineage>
</organism>